<proteinExistence type="predicted"/>
<feature type="chain" id="PRO_5026349606" evidence="1">
    <location>
        <begin position="25"/>
        <end position="218"/>
    </location>
</feature>
<protein>
    <submittedName>
        <fullName evidence="2">YjbF family lipoprotein</fullName>
    </submittedName>
</protein>
<reference evidence="2 3" key="1">
    <citation type="submission" date="2020-02" db="EMBL/GenBank/DDBJ databases">
        <title>Integrative conjugative elements (ICEs) and plasmids drive adaptation of Pseudomonas nitroreducens strain HBP1 to wastewater environment.</title>
        <authorList>
            <person name="Sentchilo V."/>
            <person name="Carraro N."/>
            <person name="Bertelli C."/>
            <person name="van der Meer J.R."/>
        </authorList>
    </citation>
    <scope>NUCLEOTIDE SEQUENCE [LARGE SCALE GENOMIC DNA]</scope>
    <source>
        <strain evidence="2 3">HBP1</strain>
    </source>
</reference>
<dbReference type="Pfam" id="PF11102">
    <property type="entry name" value="YjbF"/>
    <property type="match status" value="1"/>
</dbReference>
<dbReference type="InterPro" id="IPR021308">
    <property type="entry name" value="GfcB"/>
</dbReference>
<organism evidence="2 3">
    <name type="scientific">Pseudomonas nitroreducens</name>
    <dbReference type="NCBI Taxonomy" id="46680"/>
    <lineage>
        <taxon>Bacteria</taxon>
        <taxon>Pseudomonadati</taxon>
        <taxon>Pseudomonadota</taxon>
        <taxon>Gammaproteobacteria</taxon>
        <taxon>Pseudomonadales</taxon>
        <taxon>Pseudomonadaceae</taxon>
        <taxon>Pseudomonas</taxon>
    </lineage>
</organism>
<gene>
    <name evidence="2" type="ORF">G5B91_09150</name>
</gene>
<feature type="signal peptide" evidence="1">
    <location>
        <begin position="1"/>
        <end position="24"/>
    </location>
</feature>
<keyword evidence="1" id="KW-0732">Signal</keyword>
<name>A0A6G6ITJ3_PSENT</name>
<dbReference type="RefSeq" id="WP_024766726.1">
    <property type="nucleotide sequence ID" value="NZ_CP049140.1"/>
</dbReference>
<accession>A0A6G6ITJ3</accession>
<keyword evidence="2" id="KW-0449">Lipoprotein</keyword>
<dbReference type="PROSITE" id="PS51257">
    <property type="entry name" value="PROKAR_LIPOPROTEIN"/>
    <property type="match status" value="1"/>
</dbReference>
<sequence>MIAIRLAGLAALSLLLCACNPLMRASLDTLGNSVRSPASLELTRAQVNALPYYQIEVTSEYGSAVMALVRVQGNVQYWRTSSNQLLLLQDGLVVRSLGFPNDLLGTRLPADSPFRSGLQHIGEEQASQRWVDLSPGYQMDIPLSGSLRRGELETVRILDQDHSLLRIDERLSAPIKGMTSTNNYWVDPSDGFVMQSRQHVTPSLTVTIIQLRPLRGQP</sequence>
<dbReference type="SUPFAM" id="SSF159270">
    <property type="entry name" value="YmcC-like"/>
    <property type="match status" value="1"/>
</dbReference>
<dbReference type="EMBL" id="CP049140">
    <property type="protein sequence ID" value="QIE86428.1"/>
    <property type="molecule type" value="Genomic_DNA"/>
</dbReference>
<evidence type="ECO:0000256" key="1">
    <source>
        <dbReference type="SAM" id="SignalP"/>
    </source>
</evidence>
<dbReference type="AlphaFoldDB" id="A0A6G6ITJ3"/>
<evidence type="ECO:0000313" key="2">
    <source>
        <dbReference type="EMBL" id="QIE86428.1"/>
    </source>
</evidence>
<evidence type="ECO:0000313" key="3">
    <source>
        <dbReference type="Proteomes" id="UP000501063"/>
    </source>
</evidence>
<dbReference type="Gene3D" id="2.40.360.10">
    <property type="entry name" value="YmcC-like"/>
    <property type="match status" value="1"/>
</dbReference>
<dbReference type="InterPro" id="IPR023373">
    <property type="entry name" value="YmcC_sf"/>
</dbReference>
<dbReference type="KEGG" id="pnt:G5B91_09150"/>
<dbReference type="Proteomes" id="UP000501063">
    <property type="component" value="Chromosome"/>
</dbReference>